<name>A0A7W3J0U2_9ACTN</name>
<gene>
    <name evidence="1" type="ORF">FB382_002526</name>
</gene>
<sequence>MTSGDEQLPTWSVTMVSPELELRVGAPREETLGVLARHLDIAGFKTKDATPTGFRAVHFARGWILVGETSYRTELLVRAEGDAVTVAVGRNARNGKPRRLAARGLNAALDELRSCGVGVHWTPWAEQSR</sequence>
<proteinExistence type="predicted"/>
<dbReference type="AlphaFoldDB" id="A0A7W3J0U2"/>
<protein>
    <submittedName>
        <fullName evidence="1">Formylmethanofuran dehydrogenase subunit B</fullName>
    </submittedName>
</protein>
<dbReference type="Proteomes" id="UP000580910">
    <property type="component" value="Unassembled WGS sequence"/>
</dbReference>
<organism evidence="1 2">
    <name type="scientific">Nocardioides ginsengisegetis</name>
    <dbReference type="NCBI Taxonomy" id="661491"/>
    <lineage>
        <taxon>Bacteria</taxon>
        <taxon>Bacillati</taxon>
        <taxon>Actinomycetota</taxon>
        <taxon>Actinomycetes</taxon>
        <taxon>Propionibacteriales</taxon>
        <taxon>Nocardioidaceae</taxon>
        <taxon>Nocardioides</taxon>
    </lineage>
</organism>
<comment type="caution">
    <text evidence="1">The sequence shown here is derived from an EMBL/GenBank/DDBJ whole genome shotgun (WGS) entry which is preliminary data.</text>
</comment>
<accession>A0A7W3J0U2</accession>
<evidence type="ECO:0000313" key="2">
    <source>
        <dbReference type="Proteomes" id="UP000580910"/>
    </source>
</evidence>
<keyword evidence="2" id="KW-1185">Reference proteome</keyword>
<reference evidence="1 2" key="1">
    <citation type="submission" date="2020-07" db="EMBL/GenBank/DDBJ databases">
        <title>Sequencing the genomes of 1000 actinobacteria strains.</title>
        <authorList>
            <person name="Klenk H.-P."/>
        </authorList>
    </citation>
    <scope>NUCLEOTIDE SEQUENCE [LARGE SCALE GENOMIC DNA]</scope>
    <source>
        <strain evidence="1 2">DSM 21349</strain>
    </source>
</reference>
<dbReference type="EMBL" id="JACGXA010000001">
    <property type="protein sequence ID" value="MBA8804235.1"/>
    <property type="molecule type" value="Genomic_DNA"/>
</dbReference>
<dbReference type="RefSeq" id="WP_182539633.1">
    <property type="nucleotide sequence ID" value="NZ_JACGXA010000001.1"/>
</dbReference>
<evidence type="ECO:0000313" key="1">
    <source>
        <dbReference type="EMBL" id="MBA8804235.1"/>
    </source>
</evidence>